<proteinExistence type="predicted"/>
<dbReference type="Proteomes" id="UP000199546">
    <property type="component" value="Unassembled WGS sequence"/>
</dbReference>
<dbReference type="STRING" id="1296565.SAMN05660657_03442"/>
<comment type="subcellular location">
    <subcellularLocation>
        <location evidence="1">Cell membrane</location>
        <topology evidence="1">Multi-pass membrane protein</topology>
    </subcellularLocation>
</comment>
<keyword evidence="4 7" id="KW-1133">Transmembrane helix</keyword>
<feature type="transmembrane region" description="Helical" evidence="7">
    <location>
        <begin position="294"/>
        <end position="314"/>
    </location>
</feature>
<dbReference type="OrthoDB" id="9808136at2"/>
<reference evidence="9" key="1">
    <citation type="submission" date="2016-10" db="EMBL/GenBank/DDBJ databases">
        <authorList>
            <person name="Varghese N."/>
            <person name="Submissions S."/>
        </authorList>
    </citation>
    <scope>NUCLEOTIDE SEQUENCE [LARGE SCALE GENOMIC DNA]</scope>
    <source>
        <strain evidence="9">DSM 46136</strain>
    </source>
</reference>
<feature type="transmembrane region" description="Helical" evidence="7">
    <location>
        <begin position="268"/>
        <end position="287"/>
    </location>
</feature>
<keyword evidence="2" id="KW-1003">Cell membrane</keyword>
<feature type="region of interest" description="Disordered" evidence="6">
    <location>
        <begin position="345"/>
        <end position="398"/>
    </location>
</feature>
<feature type="transmembrane region" description="Helical" evidence="7">
    <location>
        <begin position="320"/>
        <end position="340"/>
    </location>
</feature>
<feature type="transmembrane region" description="Helical" evidence="7">
    <location>
        <begin position="148"/>
        <end position="166"/>
    </location>
</feature>
<organism evidence="8 9">
    <name type="scientific">Geodermatophilus amargosae</name>
    <dbReference type="NCBI Taxonomy" id="1296565"/>
    <lineage>
        <taxon>Bacteria</taxon>
        <taxon>Bacillati</taxon>
        <taxon>Actinomycetota</taxon>
        <taxon>Actinomycetes</taxon>
        <taxon>Geodermatophilales</taxon>
        <taxon>Geodermatophilaceae</taxon>
        <taxon>Geodermatophilus</taxon>
    </lineage>
</organism>
<evidence type="ECO:0000256" key="1">
    <source>
        <dbReference type="ARBA" id="ARBA00004651"/>
    </source>
</evidence>
<dbReference type="CDD" id="cd06579">
    <property type="entry name" value="TM_PBP1_transp_AraH_like"/>
    <property type="match status" value="1"/>
</dbReference>
<keyword evidence="8" id="KW-0813">Transport</keyword>
<evidence type="ECO:0000256" key="5">
    <source>
        <dbReference type="ARBA" id="ARBA00023136"/>
    </source>
</evidence>
<evidence type="ECO:0000256" key="3">
    <source>
        <dbReference type="ARBA" id="ARBA00022692"/>
    </source>
</evidence>
<gene>
    <name evidence="8" type="ORF">SAMN05660657_03442</name>
</gene>
<dbReference type="Pfam" id="PF02653">
    <property type="entry name" value="BPD_transp_2"/>
    <property type="match status" value="1"/>
</dbReference>
<evidence type="ECO:0000313" key="9">
    <source>
        <dbReference type="Proteomes" id="UP000199546"/>
    </source>
</evidence>
<feature type="transmembrane region" description="Helical" evidence="7">
    <location>
        <begin position="237"/>
        <end position="256"/>
    </location>
</feature>
<dbReference type="PANTHER" id="PTHR32196">
    <property type="entry name" value="ABC TRANSPORTER PERMEASE PROTEIN YPHD-RELATED-RELATED"/>
    <property type="match status" value="1"/>
</dbReference>
<feature type="transmembrane region" description="Helical" evidence="7">
    <location>
        <begin position="27"/>
        <end position="45"/>
    </location>
</feature>
<evidence type="ECO:0000313" key="8">
    <source>
        <dbReference type="EMBL" id="SFT84377.1"/>
    </source>
</evidence>
<evidence type="ECO:0000256" key="4">
    <source>
        <dbReference type="ARBA" id="ARBA00022989"/>
    </source>
</evidence>
<dbReference type="GO" id="GO:0022857">
    <property type="term" value="F:transmembrane transporter activity"/>
    <property type="evidence" value="ECO:0007669"/>
    <property type="project" value="InterPro"/>
</dbReference>
<dbReference type="AlphaFoldDB" id="A0A1I7BB56"/>
<keyword evidence="3 7" id="KW-0812">Transmembrane</keyword>
<keyword evidence="8" id="KW-0762">Sugar transport</keyword>
<feature type="transmembrane region" description="Helical" evidence="7">
    <location>
        <begin position="119"/>
        <end position="141"/>
    </location>
</feature>
<evidence type="ECO:0000256" key="6">
    <source>
        <dbReference type="SAM" id="MobiDB-lite"/>
    </source>
</evidence>
<dbReference type="EMBL" id="FPBA01000013">
    <property type="protein sequence ID" value="SFT84377.1"/>
    <property type="molecule type" value="Genomic_DNA"/>
</dbReference>
<evidence type="ECO:0000256" key="2">
    <source>
        <dbReference type="ARBA" id="ARBA00022475"/>
    </source>
</evidence>
<name>A0A1I7BB56_9ACTN</name>
<feature type="transmembrane region" description="Helical" evidence="7">
    <location>
        <begin position="65"/>
        <end position="83"/>
    </location>
</feature>
<feature type="transmembrane region" description="Helical" evidence="7">
    <location>
        <begin position="186"/>
        <end position="207"/>
    </location>
</feature>
<dbReference type="RefSeq" id="WP_093581123.1">
    <property type="nucleotide sequence ID" value="NZ_FPBA01000013.1"/>
</dbReference>
<keyword evidence="9" id="KW-1185">Reference proteome</keyword>
<accession>A0A1I7BB56</accession>
<dbReference type="GO" id="GO:0005886">
    <property type="term" value="C:plasma membrane"/>
    <property type="evidence" value="ECO:0007669"/>
    <property type="project" value="UniProtKB-SubCell"/>
</dbReference>
<keyword evidence="5 7" id="KW-0472">Membrane</keyword>
<evidence type="ECO:0000256" key="7">
    <source>
        <dbReference type="SAM" id="Phobius"/>
    </source>
</evidence>
<dbReference type="PANTHER" id="PTHR32196:SF19">
    <property type="entry name" value="GALACTOFURANOSE TRANSPORTER PERMEASE PROTEIN YTFT"/>
    <property type="match status" value="1"/>
</dbReference>
<sequence length="398" mass="40457">MTDRPASDPAARRPADGLVARARRSPVLWAVAALAVLLLFNLVANPGFFALRFQDGHLFGNLVNVVKNVAPVLLIAVGMTLVIATRGIDLSVGAVLAISGSVAFTIVEGADDPSSGGTAALAIGVALAAGLVLGAWNGFLVSVVGIQPIIATLVLMTAGRGIAMLITDGNIVTAENPVFDWLGGGYLAGVPVQIVITGLVLLLVAVLTRRTALGVLIEAVGVNPAAARLAGVRARSITFTVYVFIALVAAVAGLMVTANVSAADANRAGLFIELDAILAVVIGGTSLAGGRYSLTGTVIGALILQTLTTTVLTMGLPDEYIRLFKAVVIIMVFLLQAPRVRAALGRRRRRDPAPPAAAPDGGPGPVAASAPPDEAPAASPATVPGTVPGRSPQQEVLR</sequence>
<feature type="transmembrane region" description="Helical" evidence="7">
    <location>
        <begin position="90"/>
        <end position="107"/>
    </location>
</feature>
<dbReference type="InterPro" id="IPR001851">
    <property type="entry name" value="ABC_transp_permease"/>
</dbReference>
<feature type="compositionally biased region" description="Low complexity" evidence="6">
    <location>
        <begin position="365"/>
        <end position="381"/>
    </location>
</feature>
<protein>
    <submittedName>
        <fullName evidence="8">Simple sugar transport system permease protein</fullName>
    </submittedName>
</protein>